<dbReference type="PROSITE" id="PS50089">
    <property type="entry name" value="ZF_RING_2"/>
    <property type="match status" value="1"/>
</dbReference>
<dbReference type="PROSITE" id="PS50966">
    <property type="entry name" value="ZF_SWIM"/>
    <property type="match status" value="1"/>
</dbReference>
<keyword evidence="4" id="KW-0067">ATP-binding</keyword>
<feature type="region of interest" description="Disordered" evidence="5">
    <location>
        <begin position="799"/>
        <end position="819"/>
    </location>
</feature>
<feature type="non-terminal residue" evidence="9">
    <location>
        <position position="1"/>
    </location>
</feature>
<evidence type="ECO:0000313" key="10">
    <source>
        <dbReference type="Proteomes" id="UP001233999"/>
    </source>
</evidence>
<evidence type="ECO:0000259" key="8">
    <source>
        <dbReference type="PROSITE" id="PS50966"/>
    </source>
</evidence>
<evidence type="ECO:0000313" key="9">
    <source>
        <dbReference type="EMBL" id="KAJ9574004.1"/>
    </source>
</evidence>
<dbReference type="AlphaFoldDB" id="A0AAD8E282"/>
<dbReference type="EMBL" id="JASPKZ010010660">
    <property type="protein sequence ID" value="KAJ9574004.1"/>
    <property type="molecule type" value="Genomic_DNA"/>
</dbReference>
<dbReference type="InterPro" id="IPR001841">
    <property type="entry name" value="Znf_RING"/>
</dbReference>
<feature type="compositionally biased region" description="Basic and acidic residues" evidence="5">
    <location>
        <begin position="806"/>
        <end position="816"/>
    </location>
</feature>
<feature type="binding site" evidence="4">
    <location>
        <position position="947"/>
    </location>
    <ligand>
        <name>ATP</name>
        <dbReference type="ChEBI" id="CHEBI:30616"/>
    </ligand>
</feature>
<dbReference type="InterPro" id="IPR000719">
    <property type="entry name" value="Prot_kinase_dom"/>
</dbReference>
<dbReference type="GO" id="GO:0004672">
    <property type="term" value="F:protein kinase activity"/>
    <property type="evidence" value="ECO:0007669"/>
    <property type="project" value="InterPro"/>
</dbReference>
<feature type="compositionally biased region" description="Low complexity" evidence="5">
    <location>
        <begin position="52"/>
        <end position="69"/>
    </location>
</feature>
<evidence type="ECO:0000256" key="5">
    <source>
        <dbReference type="SAM" id="MobiDB-lite"/>
    </source>
</evidence>
<dbReference type="Pfam" id="PF21040">
    <property type="entry name" value="CEP104-like_TOG"/>
    <property type="match status" value="1"/>
</dbReference>
<dbReference type="SUPFAM" id="SSF57850">
    <property type="entry name" value="RING/U-box"/>
    <property type="match status" value="1"/>
</dbReference>
<keyword evidence="10" id="KW-1185">Reference proteome</keyword>
<proteinExistence type="predicted"/>
<evidence type="ECO:0000259" key="6">
    <source>
        <dbReference type="PROSITE" id="PS50011"/>
    </source>
</evidence>
<reference evidence="9" key="1">
    <citation type="journal article" date="2023" name="IScience">
        <title>Live-bearing cockroach genome reveals convergent evolutionary mechanisms linked to viviparity in insects and beyond.</title>
        <authorList>
            <person name="Fouks B."/>
            <person name="Harrison M.C."/>
            <person name="Mikhailova A.A."/>
            <person name="Marchal E."/>
            <person name="English S."/>
            <person name="Carruthers M."/>
            <person name="Jennings E.C."/>
            <person name="Chiamaka E.L."/>
            <person name="Frigard R.A."/>
            <person name="Pippel M."/>
            <person name="Attardo G.M."/>
            <person name="Benoit J.B."/>
            <person name="Bornberg-Bauer E."/>
            <person name="Tobe S.S."/>
        </authorList>
    </citation>
    <scope>NUCLEOTIDE SEQUENCE</scope>
    <source>
        <strain evidence="9">Stay&amp;Tobe</strain>
    </source>
</reference>
<dbReference type="InterPro" id="IPR011989">
    <property type="entry name" value="ARM-like"/>
</dbReference>
<name>A0AAD8E282_DIPPU</name>
<evidence type="ECO:0000259" key="7">
    <source>
        <dbReference type="PROSITE" id="PS50089"/>
    </source>
</evidence>
<evidence type="ECO:0000256" key="2">
    <source>
        <dbReference type="ARBA" id="ARBA00022833"/>
    </source>
</evidence>
<dbReference type="GO" id="GO:0005524">
    <property type="term" value="F:ATP binding"/>
    <property type="evidence" value="ECO:0007669"/>
    <property type="project" value="UniProtKB-UniRule"/>
</dbReference>
<feature type="region of interest" description="Disordered" evidence="5">
    <location>
        <begin position="666"/>
        <end position="697"/>
    </location>
</feature>
<dbReference type="Gene3D" id="3.30.40.10">
    <property type="entry name" value="Zinc/RING finger domain, C3HC4 (zinc finger)"/>
    <property type="match status" value="1"/>
</dbReference>
<keyword evidence="2" id="KW-0862">Zinc</keyword>
<dbReference type="InterPro" id="IPR016024">
    <property type="entry name" value="ARM-type_fold"/>
</dbReference>
<dbReference type="PROSITE" id="PS50011">
    <property type="entry name" value="PROTEIN_KINASE_DOM"/>
    <property type="match status" value="1"/>
</dbReference>
<dbReference type="InterPro" id="IPR017441">
    <property type="entry name" value="Protein_kinase_ATP_BS"/>
</dbReference>
<feature type="compositionally biased region" description="Pro residues" evidence="5">
    <location>
        <begin position="24"/>
        <end position="37"/>
    </location>
</feature>
<feature type="domain" description="RING-type" evidence="7">
    <location>
        <begin position="227"/>
        <end position="276"/>
    </location>
</feature>
<comment type="caution">
    <text evidence="9">The sequence shown here is derived from an EMBL/GenBank/DDBJ whole genome shotgun (WGS) entry which is preliminary data.</text>
</comment>
<dbReference type="GO" id="GO:0061630">
    <property type="term" value="F:ubiquitin protein ligase activity"/>
    <property type="evidence" value="ECO:0007669"/>
    <property type="project" value="InterPro"/>
</dbReference>
<evidence type="ECO:0000256" key="1">
    <source>
        <dbReference type="ARBA" id="ARBA00022771"/>
    </source>
</evidence>
<feature type="region of interest" description="Disordered" evidence="5">
    <location>
        <begin position="1"/>
        <end position="78"/>
    </location>
</feature>
<dbReference type="Gene3D" id="1.25.10.10">
    <property type="entry name" value="Leucine-rich Repeat Variant"/>
    <property type="match status" value="1"/>
</dbReference>
<feature type="compositionally biased region" description="Polar residues" evidence="5">
    <location>
        <begin position="684"/>
        <end position="697"/>
    </location>
</feature>
<dbReference type="Proteomes" id="UP001233999">
    <property type="component" value="Unassembled WGS sequence"/>
</dbReference>
<evidence type="ECO:0000256" key="4">
    <source>
        <dbReference type="PROSITE-ProRule" id="PRU10141"/>
    </source>
</evidence>
<evidence type="ECO:0000256" key="3">
    <source>
        <dbReference type="PROSITE-ProRule" id="PRU00175"/>
    </source>
</evidence>
<dbReference type="PROSITE" id="PS00107">
    <property type="entry name" value="PROTEIN_KINASE_ATP"/>
    <property type="match status" value="1"/>
</dbReference>
<dbReference type="InterPro" id="IPR013083">
    <property type="entry name" value="Znf_RING/FYVE/PHD"/>
</dbReference>
<feature type="domain" description="Protein kinase" evidence="6">
    <location>
        <begin position="918"/>
        <end position="948"/>
    </location>
</feature>
<dbReference type="CDD" id="cd16494">
    <property type="entry name" value="RING-CH-C4HC3_ZSWM2"/>
    <property type="match status" value="1"/>
</dbReference>
<dbReference type="SUPFAM" id="SSF48371">
    <property type="entry name" value="ARM repeat"/>
    <property type="match status" value="1"/>
</dbReference>
<feature type="non-terminal residue" evidence="9">
    <location>
        <position position="948"/>
    </location>
</feature>
<keyword evidence="1 3" id="KW-0479">Metal-binding</keyword>
<dbReference type="Gene3D" id="3.30.200.20">
    <property type="entry name" value="Phosphorylase Kinase, domain 1"/>
    <property type="match status" value="1"/>
</dbReference>
<dbReference type="GO" id="GO:0008270">
    <property type="term" value="F:zinc ion binding"/>
    <property type="evidence" value="ECO:0007669"/>
    <property type="project" value="UniProtKB-KW"/>
</dbReference>
<reference evidence="9" key="2">
    <citation type="submission" date="2023-05" db="EMBL/GenBank/DDBJ databases">
        <authorList>
            <person name="Fouks B."/>
        </authorList>
    </citation>
    <scope>NUCLEOTIDE SEQUENCE</scope>
    <source>
        <strain evidence="9">Stay&amp;Tobe</strain>
        <tissue evidence="9">Testes</tissue>
    </source>
</reference>
<dbReference type="PANTHER" id="PTHR21540:SF3">
    <property type="entry name" value="E3 UBIQUITIN-PROTEIN LIGASE ZSWIM2"/>
    <property type="match status" value="1"/>
</dbReference>
<sequence length="948" mass="106252">VARHQVMAHTGVTEQTNEVARQTGPPPHRCRTPPPVPGAGIGERSRQRKRSPSIPRSRPSSPGNGSARRPPSPGALDPAIMESVRNRVRRVQQARLYLLQQTGPNSFLVGGDSPDHKYRVVIGPQTCSCGRGPHCLHLLFVMLRVFQVPESDSRIYAKELKNYESLFRNYQARRNSRVNSTPDDIRKDVMHARGSGTHSTTHAESSSRCTTDSSSSLDGKPEEEELCPICLLEMVDGESLVICIAGCRNKLHHHCMSIWAQECYQQTESVLCPLCRQHWVSESVIMQPHCRSVNDLEMKQRVTSYDFVEGPLSVQKTPGLSKKQQPKTLENKRSLGLASSFGSVTPGCKSPQQAQEPLHFSIPPEQMTVANEWMKYQDADLVSSLYCRTWKVREMALRRLMNDVVTSQHSDSEEERKEVIWCCAKILTMVAADPVFEVYLGCVRCFRVLLSYLSCRTKQEQQELQDLIRPVIKTLLLKCAEKDVRTSYLSAEVLVEFCKGQNGELALGRNIPDDQPSLDLEGLEFVLSCILEDWNLETVNWHWLAGRLIILDHLIQDFPSEFALQYVPLYPNESGYKLHNYNRLITVVEFAFRALRSPNSTVAKLARHVFIMSARLTVKERGVFNNVLEMLTSLDPSLQNRLKKRLQQAIAELGVQIHIPITEIKKSKAARQGSEKSSSVSESQNGRMNISESSHQNPVLKTLFSPTMVKANINNQINNSTGTGCNASPSRPRDLPLDPNKVRNKKLMKYQQLPGVPPVQISSCKRWGSSTSKLLNLFLNKKPEDLLPTKPELNGIYRDLGSPAGQEKENHQKDQRSSTYAGLWSKVTTPVTPTAPHTTPVLEIGREISNEVDYPNDGEVIVVIPFDFTDVSSQTEDDVPSIPGLNSPLESDISALHPQEQNMEDVIKCDSYLEGLDWKRGELLGNGAFSSCYQARDMATGTLMAVKQ</sequence>
<evidence type="ECO:0008006" key="11">
    <source>
        <dbReference type="Google" id="ProtNLM"/>
    </source>
</evidence>
<feature type="domain" description="SWIM-type" evidence="8">
    <location>
        <begin position="118"/>
        <end position="146"/>
    </location>
</feature>
<dbReference type="InterPro" id="IPR039903">
    <property type="entry name" value="Zswim2"/>
</dbReference>
<feature type="compositionally biased region" description="Polar residues" evidence="5">
    <location>
        <begin position="717"/>
        <end position="729"/>
    </location>
</feature>
<dbReference type="InterPro" id="IPR007527">
    <property type="entry name" value="Znf_SWIM"/>
</dbReference>
<dbReference type="PANTHER" id="PTHR21540">
    <property type="entry name" value="RING FINGER AND SWIM DOMAIN-CONTAINING PROTEIN 2"/>
    <property type="match status" value="1"/>
</dbReference>
<keyword evidence="4" id="KW-0547">Nucleotide-binding</keyword>
<accession>A0AAD8E282</accession>
<organism evidence="9 10">
    <name type="scientific">Diploptera punctata</name>
    <name type="common">Pacific beetle cockroach</name>
    <dbReference type="NCBI Taxonomy" id="6984"/>
    <lineage>
        <taxon>Eukaryota</taxon>
        <taxon>Metazoa</taxon>
        <taxon>Ecdysozoa</taxon>
        <taxon>Arthropoda</taxon>
        <taxon>Hexapoda</taxon>
        <taxon>Insecta</taxon>
        <taxon>Pterygota</taxon>
        <taxon>Neoptera</taxon>
        <taxon>Polyneoptera</taxon>
        <taxon>Dictyoptera</taxon>
        <taxon>Blattodea</taxon>
        <taxon>Blaberoidea</taxon>
        <taxon>Blaberidae</taxon>
        <taxon>Diplopterinae</taxon>
        <taxon>Diploptera</taxon>
    </lineage>
</organism>
<keyword evidence="1 3" id="KW-0863">Zinc-finger</keyword>
<protein>
    <recommendedName>
        <fullName evidence="11">Mitogen-activated protein kinase kinase kinase 1</fullName>
    </recommendedName>
</protein>
<feature type="compositionally biased region" description="Low complexity" evidence="5">
    <location>
        <begin position="206"/>
        <end position="216"/>
    </location>
</feature>
<gene>
    <name evidence="9" type="ORF">L9F63_008601</name>
</gene>
<feature type="region of interest" description="Disordered" evidence="5">
    <location>
        <begin position="193"/>
        <end position="221"/>
    </location>
</feature>
<feature type="region of interest" description="Disordered" evidence="5">
    <location>
        <begin position="717"/>
        <end position="737"/>
    </location>
</feature>